<evidence type="ECO:0000313" key="2">
    <source>
        <dbReference type="Proteomes" id="UP000828251"/>
    </source>
</evidence>
<dbReference type="OrthoDB" id="1752268at2759"/>
<proteinExistence type="predicted"/>
<evidence type="ECO:0000313" key="1">
    <source>
        <dbReference type="EMBL" id="KAH1092394.1"/>
    </source>
</evidence>
<sequence>MAAQDAWFEQQLTFQQELLKQNDELRKKVKSLGSLPKPFPVRHSTRKLNSKDKCDFHNDVGHKTEDYFTLKDVIEEAV</sequence>
<dbReference type="AlphaFoldDB" id="A0A9D4A7B3"/>
<keyword evidence="2" id="KW-1185">Reference proteome</keyword>
<protein>
    <submittedName>
        <fullName evidence="1">Uncharacterized protein</fullName>
    </submittedName>
</protein>
<reference evidence="1 2" key="1">
    <citation type="journal article" date="2021" name="Plant Biotechnol. J.">
        <title>Multi-omics assisted identification of the key and species-specific regulatory components of drought-tolerant mechanisms in Gossypium stocksii.</title>
        <authorList>
            <person name="Yu D."/>
            <person name="Ke L."/>
            <person name="Zhang D."/>
            <person name="Wu Y."/>
            <person name="Sun Y."/>
            <person name="Mei J."/>
            <person name="Sun J."/>
            <person name="Sun Y."/>
        </authorList>
    </citation>
    <scope>NUCLEOTIDE SEQUENCE [LARGE SCALE GENOMIC DNA]</scope>
    <source>
        <strain evidence="2">cv. E1</strain>
        <tissue evidence="1">Leaf</tissue>
    </source>
</reference>
<dbReference type="EMBL" id="JAIQCV010000006">
    <property type="protein sequence ID" value="KAH1092394.1"/>
    <property type="molecule type" value="Genomic_DNA"/>
</dbReference>
<gene>
    <name evidence="1" type="ORF">J1N35_019651</name>
</gene>
<organism evidence="1 2">
    <name type="scientific">Gossypium stocksii</name>
    <dbReference type="NCBI Taxonomy" id="47602"/>
    <lineage>
        <taxon>Eukaryota</taxon>
        <taxon>Viridiplantae</taxon>
        <taxon>Streptophyta</taxon>
        <taxon>Embryophyta</taxon>
        <taxon>Tracheophyta</taxon>
        <taxon>Spermatophyta</taxon>
        <taxon>Magnoliopsida</taxon>
        <taxon>eudicotyledons</taxon>
        <taxon>Gunneridae</taxon>
        <taxon>Pentapetalae</taxon>
        <taxon>rosids</taxon>
        <taxon>malvids</taxon>
        <taxon>Malvales</taxon>
        <taxon>Malvaceae</taxon>
        <taxon>Malvoideae</taxon>
        <taxon>Gossypium</taxon>
    </lineage>
</organism>
<dbReference type="Proteomes" id="UP000828251">
    <property type="component" value="Unassembled WGS sequence"/>
</dbReference>
<accession>A0A9D4A7B3</accession>
<comment type="caution">
    <text evidence="1">The sequence shown here is derived from an EMBL/GenBank/DDBJ whole genome shotgun (WGS) entry which is preliminary data.</text>
</comment>
<name>A0A9D4A7B3_9ROSI</name>